<keyword evidence="1" id="KW-0812">Transmembrane</keyword>
<keyword evidence="1" id="KW-1133">Transmembrane helix</keyword>
<keyword evidence="1" id="KW-0472">Membrane</keyword>
<gene>
    <name evidence="2" type="ORF">ABS362_02425</name>
</gene>
<name>A0ABV1RPT0_9BACT</name>
<evidence type="ECO:0000256" key="1">
    <source>
        <dbReference type="SAM" id="Phobius"/>
    </source>
</evidence>
<evidence type="ECO:0000313" key="3">
    <source>
        <dbReference type="Proteomes" id="UP001476807"/>
    </source>
</evidence>
<comment type="caution">
    <text evidence="2">The sequence shown here is derived from an EMBL/GenBank/DDBJ whole genome shotgun (WGS) entry which is preliminary data.</text>
</comment>
<accession>A0ABV1RPT0</accession>
<feature type="transmembrane region" description="Helical" evidence="1">
    <location>
        <begin position="5"/>
        <end position="23"/>
    </location>
</feature>
<sequence length="80" mass="9416">MSRYLFWILMVLPWMALTIYITSREGVEITTFIFLSLLVYIVTIVEFRRRTIGMTGSDVLKSLVPFVGLKQRHKLYFAKP</sequence>
<organism evidence="2 3">
    <name type="scientific">Pontibacter populi</name>
    <dbReference type="NCBI Taxonomy" id="890055"/>
    <lineage>
        <taxon>Bacteria</taxon>
        <taxon>Pseudomonadati</taxon>
        <taxon>Bacteroidota</taxon>
        <taxon>Cytophagia</taxon>
        <taxon>Cytophagales</taxon>
        <taxon>Hymenobacteraceae</taxon>
        <taxon>Pontibacter</taxon>
    </lineage>
</organism>
<protein>
    <recommendedName>
        <fullName evidence="4">DUF1295 domain-containing protein</fullName>
    </recommendedName>
</protein>
<dbReference type="RefSeq" id="WP_350410688.1">
    <property type="nucleotide sequence ID" value="NZ_JBEOKT010000002.1"/>
</dbReference>
<dbReference type="EMBL" id="JBEOKT010000002">
    <property type="protein sequence ID" value="MER2996382.1"/>
    <property type="molecule type" value="Genomic_DNA"/>
</dbReference>
<dbReference type="Proteomes" id="UP001476807">
    <property type="component" value="Unassembled WGS sequence"/>
</dbReference>
<evidence type="ECO:0008006" key="4">
    <source>
        <dbReference type="Google" id="ProtNLM"/>
    </source>
</evidence>
<feature type="transmembrane region" description="Helical" evidence="1">
    <location>
        <begin position="29"/>
        <end position="47"/>
    </location>
</feature>
<keyword evidence="3" id="KW-1185">Reference proteome</keyword>
<evidence type="ECO:0000313" key="2">
    <source>
        <dbReference type="EMBL" id="MER2996382.1"/>
    </source>
</evidence>
<proteinExistence type="predicted"/>
<reference evidence="2 3" key="1">
    <citation type="submission" date="2024-06" db="EMBL/GenBank/DDBJ databases">
        <title>Pontibacter populi HYL7-15.</title>
        <authorList>
            <person name="Kim M.K."/>
        </authorList>
    </citation>
    <scope>NUCLEOTIDE SEQUENCE [LARGE SCALE GENOMIC DNA]</scope>
    <source>
        <strain evidence="2 3">HYL7-15</strain>
    </source>
</reference>